<sequence>MKTSIKLSALFLLLTAGVFATNAASAKDNTPKVKQTVSYDALDNDRGLKLTLTKSESGRTYVRFYNNHDELLMKDVVDTKAAVSKGYVFSELDLGDYTLEISTDGKVTKETVHIYQDGDNKAFYIVQK</sequence>
<keyword evidence="1" id="KW-0732">Signal</keyword>
<dbReference type="EMBL" id="CP032869">
    <property type="protein sequence ID" value="AYL98795.1"/>
    <property type="molecule type" value="Genomic_DNA"/>
</dbReference>
<feature type="chain" id="PRO_5019715468" evidence="1">
    <location>
        <begin position="21"/>
        <end position="128"/>
    </location>
</feature>
<feature type="signal peptide" evidence="1">
    <location>
        <begin position="1"/>
        <end position="20"/>
    </location>
</feature>
<dbReference type="AlphaFoldDB" id="A0A494W5K8"/>
<proteinExistence type="predicted"/>
<evidence type="ECO:0000313" key="3">
    <source>
        <dbReference type="Proteomes" id="UP000270046"/>
    </source>
</evidence>
<dbReference type="OrthoDB" id="796042at2"/>
<dbReference type="RefSeq" id="WP_119407063.1">
    <property type="nucleotide sequence ID" value="NZ_CP032869.1"/>
</dbReference>
<evidence type="ECO:0000313" key="2">
    <source>
        <dbReference type="EMBL" id="AYL98795.1"/>
    </source>
</evidence>
<reference evidence="2 3" key="1">
    <citation type="submission" date="2018-10" db="EMBL/GenBank/DDBJ databases">
        <title>Genome sequencing of Mucilaginibacter sp. HYN0043.</title>
        <authorList>
            <person name="Kim M."/>
            <person name="Yi H."/>
        </authorList>
    </citation>
    <scope>NUCLEOTIDE SEQUENCE [LARGE SCALE GENOMIC DNA]</scope>
    <source>
        <strain evidence="2 3">HYN0043</strain>
    </source>
</reference>
<protein>
    <submittedName>
        <fullName evidence="2">Uncharacterized protein</fullName>
    </submittedName>
</protein>
<organism evidence="2 3">
    <name type="scientific">Mucilaginibacter celer</name>
    <dbReference type="NCBI Taxonomy" id="2305508"/>
    <lineage>
        <taxon>Bacteria</taxon>
        <taxon>Pseudomonadati</taxon>
        <taxon>Bacteroidota</taxon>
        <taxon>Sphingobacteriia</taxon>
        <taxon>Sphingobacteriales</taxon>
        <taxon>Sphingobacteriaceae</taxon>
        <taxon>Mucilaginibacter</taxon>
    </lineage>
</organism>
<keyword evidence="3" id="KW-1185">Reference proteome</keyword>
<dbReference type="KEGG" id="muh:HYN43_027545"/>
<evidence type="ECO:0000256" key="1">
    <source>
        <dbReference type="SAM" id="SignalP"/>
    </source>
</evidence>
<name>A0A494W5K8_9SPHI</name>
<accession>A0A494W5K8</accession>
<dbReference type="Proteomes" id="UP000270046">
    <property type="component" value="Chromosome"/>
</dbReference>
<gene>
    <name evidence="2" type="ORF">HYN43_027545</name>
</gene>